<comment type="caution">
    <text evidence="2">The sequence shown here is derived from an EMBL/GenBank/DDBJ whole genome shotgun (WGS) entry which is preliminary data.</text>
</comment>
<keyword evidence="3" id="KW-1185">Reference proteome</keyword>
<evidence type="ECO:0008006" key="4">
    <source>
        <dbReference type="Google" id="ProtNLM"/>
    </source>
</evidence>
<feature type="compositionally biased region" description="Basic and acidic residues" evidence="1">
    <location>
        <begin position="139"/>
        <end position="183"/>
    </location>
</feature>
<feature type="compositionally biased region" description="Polar residues" evidence="1">
    <location>
        <begin position="186"/>
        <end position="195"/>
    </location>
</feature>
<reference evidence="2 3" key="1">
    <citation type="journal article" date="2021" name="ISME Commun">
        <title>Automated analysis of genomic sequences facilitates high-throughput and comprehensive description of bacteria.</title>
        <authorList>
            <person name="Hitch T.C.A."/>
        </authorList>
    </citation>
    <scope>NUCLEOTIDE SEQUENCE [LARGE SCALE GENOMIC DNA]</scope>
    <source>
        <strain evidence="2 3">Sanger_02</strain>
    </source>
</reference>
<sequence length="195" mass="22278">MAKIDISKIDGYADMTPEQKIAALEAFETEDPDYSGYVKKDIFDKTASELAAKKKELNEKLTEDEQKKQKEQEEREELQSKYDKLLRESEVSKFKAKLLGMGYEEKLADATAEAMADGDTEKVFANQKKHLENVEKKVRAEALKDTPKPTPDGDSKTMTLEKLRKMSPQERYDYSVKNPEDYKALYTNNDTGGNE</sequence>
<feature type="region of interest" description="Disordered" evidence="1">
    <location>
        <begin position="56"/>
        <end position="79"/>
    </location>
</feature>
<gene>
    <name evidence="2" type="ORF">OCV65_02840</name>
</gene>
<feature type="region of interest" description="Disordered" evidence="1">
    <location>
        <begin position="139"/>
        <end position="195"/>
    </location>
</feature>
<name>A0ABT2S3L1_9FIRM</name>
<dbReference type="EMBL" id="JAOQJV010000002">
    <property type="protein sequence ID" value="MCU6699176.1"/>
    <property type="molecule type" value="Genomic_DNA"/>
</dbReference>
<protein>
    <recommendedName>
        <fullName evidence="4">DUF4355 domain-containing protein</fullName>
    </recommendedName>
</protein>
<accession>A0ABT2S3L1</accession>
<evidence type="ECO:0000313" key="2">
    <source>
        <dbReference type="EMBL" id="MCU6699176.1"/>
    </source>
</evidence>
<evidence type="ECO:0000313" key="3">
    <source>
        <dbReference type="Proteomes" id="UP001207605"/>
    </source>
</evidence>
<dbReference type="RefSeq" id="WP_055304191.1">
    <property type="nucleotide sequence ID" value="NZ_JAOQJV010000002.1"/>
</dbReference>
<evidence type="ECO:0000256" key="1">
    <source>
        <dbReference type="SAM" id="MobiDB-lite"/>
    </source>
</evidence>
<organism evidence="2 3">
    <name type="scientific">Dorea ammoniilytica</name>
    <dbReference type="NCBI Taxonomy" id="2981788"/>
    <lineage>
        <taxon>Bacteria</taxon>
        <taxon>Bacillati</taxon>
        <taxon>Bacillota</taxon>
        <taxon>Clostridia</taxon>
        <taxon>Lachnospirales</taxon>
        <taxon>Lachnospiraceae</taxon>
        <taxon>Dorea</taxon>
    </lineage>
</organism>
<dbReference type="Proteomes" id="UP001207605">
    <property type="component" value="Unassembled WGS sequence"/>
</dbReference>
<proteinExistence type="predicted"/>